<dbReference type="EMBL" id="CAKXAJ010019572">
    <property type="protein sequence ID" value="CAH2218430.1"/>
    <property type="molecule type" value="Genomic_DNA"/>
</dbReference>
<proteinExistence type="predicted"/>
<dbReference type="AlphaFoldDB" id="A0A8S4QT05"/>
<gene>
    <name evidence="2" type="primary">jg22323</name>
    <name evidence="2" type="ORF">PAEG_LOCUS6264</name>
</gene>
<evidence type="ECO:0000256" key="1">
    <source>
        <dbReference type="SAM" id="MobiDB-lite"/>
    </source>
</evidence>
<keyword evidence="3" id="KW-1185">Reference proteome</keyword>
<feature type="region of interest" description="Disordered" evidence="1">
    <location>
        <begin position="1"/>
        <end position="27"/>
    </location>
</feature>
<evidence type="ECO:0000313" key="3">
    <source>
        <dbReference type="Proteomes" id="UP000838756"/>
    </source>
</evidence>
<evidence type="ECO:0000313" key="2">
    <source>
        <dbReference type="EMBL" id="CAH2218430.1"/>
    </source>
</evidence>
<organism evidence="2 3">
    <name type="scientific">Pararge aegeria aegeria</name>
    <dbReference type="NCBI Taxonomy" id="348720"/>
    <lineage>
        <taxon>Eukaryota</taxon>
        <taxon>Metazoa</taxon>
        <taxon>Ecdysozoa</taxon>
        <taxon>Arthropoda</taxon>
        <taxon>Hexapoda</taxon>
        <taxon>Insecta</taxon>
        <taxon>Pterygota</taxon>
        <taxon>Neoptera</taxon>
        <taxon>Endopterygota</taxon>
        <taxon>Lepidoptera</taxon>
        <taxon>Glossata</taxon>
        <taxon>Ditrysia</taxon>
        <taxon>Papilionoidea</taxon>
        <taxon>Nymphalidae</taxon>
        <taxon>Satyrinae</taxon>
        <taxon>Satyrini</taxon>
        <taxon>Parargina</taxon>
        <taxon>Pararge</taxon>
    </lineage>
</organism>
<protein>
    <submittedName>
        <fullName evidence="2">Jg22323 protein</fullName>
    </submittedName>
</protein>
<comment type="caution">
    <text evidence="2">The sequence shown here is derived from an EMBL/GenBank/DDBJ whole genome shotgun (WGS) entry which is preliminary data.</text>
</comment>
<name>A0A8S4QT05_9NEOP</name>
<feature type="non-terminal residue" evidence="2">
    <location>
        <position position="1"/>
    </location>
</feature>
<sequence>LTVALGRSSKGYGTNDDEGSETLNMSTADQNTVVTIPPYFRGCRTRRLREYNGKRVAASSVLLLPCSGVHRGYAQDMQMI</sequence>
<reference evidence="2" key="1">
    <citation type="submission" date="2022-03" db="EMBL/GenBank/DDBJ databases">
        <authorList>
            <person name="Lindestad O."/>
        </authorList>
    </citation>
    <scope>NUCLEOTIDE SEQUENCE</scope>
</reference>
<accession>A0A8S4QT05</accession>
<dbReference type="Proteomes" id="UP000838756">
    <property type="component" value="Unassembled WGS sequence"/>
</dbReference>